<keyword evidence="3" id="KW-1185">Reference proteome</keyword>
<evidence type="ECO:0000256" key="1">
    <source>
        <dbReference type="SAM" id="MobiDB-lite"/>
    </source>
</evidence>
<reference evidence="2 3" key="1">
    <citation type="submission" date="2020-11" db="EMBL/GenBank/DDBJ databases">
        <authorList>
            <person name="Wallbank WR R."/>
            <person name="Pardo Diaz C."/>
            <person name="Kozak K."/>
            <person name="Martin S."/>
            <person name="Jiggins C."/>
            <person name="Moest M."/>
            <person name="Warren A I."/>
            <person name="Generalovic N T."/>
            <person name="Byers J.R.P. K."/>
            <person name="Montejo-Kovacevich G."/>
            <person name="Yen C E."/>
        </authorList>
    </citation>
    <scope>NUCLEOTIDE SEQUENCE [LARGE SCALE GENOMIC DNA]</scope>
</reference>
<evidence type="ECO:0000313" key="2">
    <source>
        <dbReference type="EMBL" id="CAD7082031.1"/>
    </source>
</evidence>
<dbReference type="OrthoDB" id="418595at2759"/>
<feature type="compositionally biased region" description="Polar residues" evidence="1">
    <location>
        <begin position="11"/>
        <end position="20"/>
    </location>
</feature>
<feature type="region of interest" description="Disordered" evidence="1">
    <location>
        <begin position="1"/>
        <end position="22"/>
    </location>
</feature>
<gene>
    <name evidence="2" type="ORF">HERILL_LOCUS5101</name>
</gene>
<evidence type="ECO:0000313" key="3">
    <source>
        <dbReference type="Proteomes" id="UP000594454"/>
    </source>
</evidence>
<organism evidence="2 3">
    <name type="scientific">Hermetia illucens</name>
    <name type="common">Black soldier fly</name>
    <dbReference type="NCBI Taxonomy" id="343691"/>
    <lineage>
        <taxon>Eukaryota</taxon>
        <taxon>Metazoa</taxon>
        <taxon>Ecdysozoa</taxon>
        <taxon>Arthropoda</taxon>
        <taxon>Hexapoda</taxon>
        <taxon>Insecta</taxon>
        <taxon>Pterygota</taxon>
        <taxon>Neoptera</taxon>
        <taxon>Endopterygota</taxon>
        <taxon>Diptera</taxon>
        <taxon>Brachycera</taxon>
        <taxon>Stratiomyomorpha</taxon>
        <taxon>Stratiomyidae</taxon>
        <taxon>Hermetiinae</taxon>
        <taxon>Hermetia</taxon>
    </lineage>
</organism>
<dbReference type="AlphaFoldDB" id="A0A7R8UJJ9"/>
<dbReference type="EMBL" id="LR899010">
    <property type="protein sequence ID" value="CAD7082031.1"/>
    <property type="molecule type" value="Genomic_DNA"/>
</dbReference>
<protein>
    <submittedName>
        <fullName evidence="2">Uncharacterized protein</fullName>
    </submittedName>
</protein>
<dbReference type="InParanoid" id="A0A7R8UJJ9"/>
<sequence length="103" mass="11649">MWPGFDRCGSRNGTNPSRQETLPEVEHISTIAGSLGSIGTLSQCGNEPVYDTDHTELNSDYDEAEYRRELLKDKWKQLFDMGSIVSFMIVDGKTAEFKMHFSP</sequence>
<dbReference type="Proteomes" id="UP000594454">
    <property type="component" value="Chromosome 2"/>
</dbReference>
<proteinExistence type="predicted"/>
<name>A0A7R8UJJ9_HERIL</name>
<accession>A0A7R8UJJ9</accession>